<dbReference type="Proteomes" id="UP000683925">
    <property type="component" value="Unassembled WGS sequence"/>
</dbReference>
<evidence type="ECO:0000313" key="1">
    <source>
        <dbReference type="EMBL" id="CAD8177320.1"/>
    </source>
</evidence>
<protein>
    <submittedName>
        <fullName evidence="1">Uncharacterized protein</fullName>
    </submittedName>
</protein>
<sequence>MYIINVKINFIADFASKFKTLIVSMTSLHHETKTRNDSILTVLIDATHWKVENMKALSLTIDQVNPIFLPNDNNPQRNEQMKLDIEQSGKRIEMREQELCYFLTAEWGMKLPEEGKIQQNNTLYQL</sequence>
<proteinExistence type="predicted"/>
<keyword evidence="2" id="KW-1185">Reference proteome</keyword>
<evidence type="ECO:0000313" key="2">
    <source>
        <dbReference type="Proteomes" id="UP000683925"/>
    </source>
</evidence>
<dbReference type="EMBL" id="CAJJDP010000067">
    <property type="protein sequence ID" value="CAD8177320.1"/>
    <property type="molecule type" value="Genomic_DNA"/>
</dbReference>
<reference evidence="1" key="1">
    <citation type="submission" date="2021-01" db="EMBL/GenBank/DDBJ databases">
        <authorList>
            <consortium name="Genoscope - CEA"/>
            <person name="William W."/>
        </authorList>
    </citation>
    <scope>NUCLEOTIDE SEQUENCE</scope>
</reference>
<accession>A0A8S1VJC7</accession>
<name>A0A8S1VJC7_PAROT</name>
<organism evidence="1 2">
    <name type="scientific">Paramecium octaurelia</name>
    <dbReference type="NCBI Taxonomy" id="43137"/>
    <lineage>
        <taxon>Eukaryota</taxon>
        <taxon>Sar</taxon>
        <taxon>Alveolata</taxon>
        <taxon>Ciliophora</taxon>
        <taxon>Intramacronucleata</taxon>
        <taxon>Oligohymenophorea</taxon>
        <taxon>Peniculida</taxon>
        <taxon>Parameciidae</taxon>
        <taxon>Paramecium</taxon>
    </lineage>
</organism>
<comment type="caution">
    <text evidence="1">The sequence shown here is derived from an EMBL/GenBank/DDBJ whole genome shotgun (WGS) entry which is preliminary data.</text>
</comment>
<gene>
    <name evidence="1" type="ORF">POCTA_138.1.T0680245</name>
</gene>
<dbReference type="AlphaFoldDB" id="A0A8S1VJC7"/>